<keyword evidence="4" id="KW-1185">Reference proteome</keyword>
<feature type="compositionally biased region" description="Basic and acidic residues" evidence="1">
    <location>
        <begin position="1"/>
        <end position="13"/>
    </location>
</feature>
<reference evidence="3 4" key="1">
    <citation type="submission" date="2024-06" db="EMBL/GenBank/DDBJ databases">
        <title>The Natural Products Discovery Center: Release of the First 8490 Sequenced Strains for Exploring Actinobacteria Biosynthetic Diversity.</title>
        <authorList>
            <person name="Kalkreuter E."/>
            <person name="Kautsar S.A."/>
            <person name="Yang D."/>
            <person name="Bader C.D."/>
            <person name="Teijaro C.N."/>
            <person name="Fluegel L."/>
            <person name="Davis C.M."/>
            <person name="Simpson J.R."/>
            <person name="Lauterbach L."/>
            <person name="Steele A.D."/>
            <person name="Gui C."/>
            <person name="Meng S."/>
            <person name="Li G."/>
            <person name="Viehrig K."/>
            <person name="Ye F."/>
            <person name="Su P."/>
            <person name="Kiefer A.F."/>
            <person name="Nichols A."/>
            <person name="Cepeda A.J."/>
            <person name="Yan W."/>
            <person name="Fan B."/>
            <person name="Jiang Y."/>
            <person name="Adhikari A."/>
            <person name="Zheng C.-J."/>
            <person name="Schuster L."/>
            <person name="Cowan T.M."/>
            <person name="Smanski M.J."/>
            <person name="Chevrette M.G."/>
            <person name="De Carvalho L.P.S."/>
            <person name="Shen B."/>
        </authorList>
    </citation>
    <scope>NUCLEOTIDE SEQUENCE [LARGE SCALE GENOMIC DNA]</scope>
    <source>
        <strain evidence="3 4">NPDC033039</strain>
    </source>
</reference>
<comment type="caution">
    <text evidence="3">The sequence shown here is derived from an EMBL/GenBank/DDBJ whole genome shotgun (WGS) entry which is preliminary data.</text>
</comment>
<evidence type="ECO:0000313" key="3">
    <source>
        <dbReference type="EMBL" id="MEU3713019.1"/>
    </source>
</evidence>
<feature type="region of interest" description="Disordered" evidence="1">
    <location>
        <begin position="1"/>
        <end position="41"/>
    </location>
</feature>
<sequence length="185" mass="20047">MTRRPDGGPDHGPIRTADTPGARESAHAPRHVPAPDATEAARARLARAQEELLAALVAGAPVPEGFDPVRLEVQRRALVAKRATVIAKIAPELPEILGAGYRPAFLAYARGRPLTGGHRRDALDFAAHLLAQGRPDDAGARARLTRWWQDRAGPRPPRTGPLARLTRSPLLSRLLRAVRSASHRR</sequence>
<accession>A0ABV2Z4V7</accession>
<gene>
    <name evidence="3" type="ORF">AB0E61_23365</name>
</gene>
<evidence type="ECO:0000259" key="2">
    <source>
        <dbReference type="Pfam" id="PF26136"/>
    </source>
</evidence>
<dbReference type="Proteomes" id="UP001550853">
    <property type="component" value="Unassembled WGS sequence"/>
</dbReference>
<dbReference type="InterPro" id="IPR058711">
    <property type="entry name" value="SCO6045-like_C"/>
</dbReference>
<protein>
    <recommendedName>
        <fullName evidence="2">SCO6045-like C-terminal domain-containing protein</fullName>
    </recommendedName>
</protein>
<evidence type="ECO:0000256" key="1">
    <source>
        <dbReference type="SAM" id="MobiDB-lite"/>
    </source>
</evidence>
<proteinExistence type="predicted"/>
<name>A0ABV2Z4V7_9ACTN</name>
<evidence type="ECO:0000313" key="4">
    <source>
        <dbReference type="Proteomes" id="UP001550853"/>
    </source>
</evidence>
<feature type="domain" description="SCO6045-like C-terminal" evidence="2">
    <location>
        <begin position="46"/>
        <end position="130"/>
    </location>
</feature>
<dbReference type="EMBL" id="JBEZVI010000021">
    <property type="protein sequence ID" value="MEU3713019.1"/>
    <property type="molecule type" value="Genomic_DNA"/>
</dbReference>
<dbReference type="Pfam" id="PF26136">
    <property type="entry name" value="SCO6045_C"/>
    <property type="match status" value="1"/>
</dbReference>
<organism evidence="3 4">
    <name type="scientific">Streptomyces catenulae</name>
    <dbReference type="NCBI Taxonomy" id="66875"/>
    <lineage>
        <taxon>Bacteria</taxon>
        <taxon>Bacillati</taxon>
        <taxon>Actinomycetota</taxon>
        <taxon>Actinomycetes</taxon>
        <taxon>Kitasatosporales</taxon>
        <taxon>Streptomycetaceae</taxon>
        <taxon>Streptomyces</taxon>
    </lineage>
</organism>